<dbReference type="RefSeq" id="WP_013386945.1">
    <property type="nucleotide sequence ID" value="NC_014632.1"/>
</dbReference>
<dbReference type="InterPro" id="IPR058240">
    <property type="entry name" value="rSAM_sf"/>
</dbReference>
<dbReference type="AlphaFoldDB" id="E3H5Y5"/>
<accession>E3H5Y5</accession>
<name>E3H5Y5_ILYPC</name>
<dbReference type="HOGENOM" id="CLU_044176_1_0_0"/>
<dbReference type="InterPro" id="IPR016431">
    <property type="entry name" value="Pyrv-formate_lyase-activ_prd"/>
</dbReference>
<protein>
    <submittedName>
        <fullName evidence="8">Radical SAM domain protein</fullName>
    </submittedName>
</protein>
<evidence type="ECO:0000256" key="4">
    <source>
        <dbReference type="ARBA" id="ARBA00023004"/>
    </source>
</evidence>
<dbReference type="EMBL" id="CP002281">
    <property type="protein sequence ID" value="ADO82275.1"/>
    <property type="molecule type" value="Genomic_DNA"/>
</dbReference>
<evidence type="ECO:0000256" key="1">
    <source>
        <dbReference type="ARBA" id="ARBA00022485"/>
    </source>
</evidence>
<evidence type="ECO:0000259" key="7">
    <source>
        <dbReference type="PROSITE" id="PS51918"/>
    </source>
</evidence>
<dbReference type="InterPro" id="IPR007197">
    <property type="entry name" value="rSAM"/>
</dbReference>
<keyword evidence="9" id="KW-1185">Reference proteome</keyword>
<dbReference type="SUPFAM" id="SSF102114">
    <property type="entry name" value="Radical SAM enzymes"/>
    <property type="match status" value="1"/>
</dbReference>
<dbReference type="PANTHER" id="PTHR30352:SF5">
    <property type="entry name" value="PYRUVATE FORMATE-LYASE 1-ACTIVATING ENZYME"/>
    <property type="match status" value="1"/>
</dbReference>
<evidence type="ECO:0000313" key="9">
    <source>
        <dbReference type="Proteomes" id="UP000006875"/>
    </source>
</evidence>
<evidence type="ECO:0000313" key="8">
    <source>
        <dbReference type="EMBL" id="ADO82275.1"/>
    </source>
</evidence>
<evidence type="ECO:0000256" key="3">
    <source>
        <dbReference type="ARBA" id="ARBA00022723"/>
    </source>
</evidence>
<dbReference type="InterPro" id="IPR027596">
    <property type="entry name" value="AmmeMemoSam_rS"/>
</dbReference>
<keyword evidence="1" id="KW-0004">4Fe-4S</keyword>
<dbReference type="PANTHER" id="PTHR30352">
    <property type="entry name" value="PYRUVATE FORMATE-LYASE-ACTIVATING ENZYME"/>
    <property type="match status" value="1"/>
</dbReference>
<dbReference type="SFLD" id="SFLDS00029">
    <property type="entry name" value="Radical_SAM"/>
    <property type="match status" value="1"/>
</dbReference>
<dbReference type="InterPro" id="IPR013785">
    <property type="entry name" value="Aldolase_TIM"/>
</dbReference>
<feature type="binding site" evidence="6">
    <location>
        <position position="85"/>
    </location>
    <ligand>
        <name>[4Fe-4S] cluster</name>
        <dbReference type="ChEBI" id="CHEBI:49883"/>
        <note>4Fe-4S-S-AdoMet</note>
    </ligand>
</feature>
<comment type="cofactor">
    <cofactor evidence="6">
        <name>[4Fe-4S] cluster</name>
        <dbReference type="ChEBI" id="CHEBI:49883"/>
    </cofactor>
    <text evidence="6">Binds 1 [4Fe-4S] cluster. The cluster is coordinated with 3 cysteines and an exchangeable S-adenosyl-L-methionine.</text>
</comment>
<keyword evidence="2 6" id="KW-0949">S-adenosyl-L-methionine</keyword>
<proteinExistence type="predicted"/>
<reference evidence="8 9" key="1">
    <citation type="journal article" date="2010" name="Stand. Genomic Sci.">
        <title>Complete genome sequence of Ilyobacter polytropus type strain (CuHbu1).</title>
        <authorList>
            <person name="Sikorski J."/>
            <person name="Chertkov O."/>
            <person name="Lapidus A."/>
            <person name="Nolan M."/>
            <person name="Lucas S."/>
            <person name="Del Rio T.G."/>
            <person name="Tice H."/>
            <person name="Cheng J.F."/>
            <person name="Tapia R."/>
            <person name="Han C."/>
            <person name="Goodwin L."/>
            <person name="Pitluck S."/>
            <person name="Liolios K."/>
            <person name="Ivanova N."/>
            <person name="Mavromatis K."/>
            <person name="Mikhailova N."/>
            <person name="Pati A."/>
            <person name="Chen A."/>
            <person name="Palaniappan K."/>
            <person name="Land M."/>
            <person name="Hauser L."/>
            <person name="Chang Y.J."/>
            <person name="Jeffries C.D."/>
            <person name="Brambilla E."/>
            <person name="Yasawong M."/>
            <person name="Rohde M."/>
            <person name="Pukall R."/>
            <person name="Spring S."/>
            <person name="Goker M."/>
            <person name="Woyke T."/>
            <person name="Bristow J."/>
            <person name="Eisen J.A."/>
            <person name="Markowitz V."/>
            <person name="Hugenholtz P."/>
            <person name="Kyrpides N.C."/>
            <person name="Klenk H.P."/>
        </authorList>
    </citation>
    <scope>NUCLEOTIDE SEQUENCE [LARGE SCALE GENOMIC DNA]</scope>
    <source>
        <strain evidence="9">ATCC 51220 / DSM 2926 / LMG 16218 / CuHBu1</strain>
    </source>
</reference>
<dbReference type="PIRSF" id="PIRSF004869">
    <property type="entry name" value="PflX_prd"/>
    <property type="match status" value="1"/>
</dbReference>
<keyword evidence="3 6" id="KW-0479">Metal-binding</keyword>
<dbReference type="InterPro" id="IPR006638">
    <property type="entry name" value="Elp3/MiaA/NifB-like_rSAM"/>
</dbReference>
<dbReference type="OrthoDB" id="9778883at2"/>
<dbReference type="STRING" id="572544.Ilyop_0487"/>
<dbReference type="Proteomes" id="UP000006875">
    <property type="component" value="Chromosome"/>
</dbReference>
<sequence length="337" mass="38248">MKKALFYNSEGENIRCFLCPHNCLIGEGNYGICNMRKNIEGELYTMNYGISSAVSLDPVEKKPMYHFYPGSKVLSVGSIGCNLKCKYCQNYTIAQGKFEEFEGYTEGLSPEGIAGEAVRLKENGNIGVAYTYNEPIIWYEFMYDISKVIKSRGMKNIMVSNGFINPEPLEKLLETIDAFSIDLKGFTDEFYKKITGSRLEPVKRTLETIAASDRHLEVEYLVIPGHNDDKKKFSEMLDWYEKSLGKDVPLHINRYFPMYKMTEPATPMKTLKELYEMAKNKLDYVYLGNTESDLGSDTYCPNCGSLIVKRSGYFSEDLGSKNGKCKKCGLKIRGEGL</sequence>
<keyword evidence="4 6" id="KW-0408">Iron</keyword>
<keyword evidence="5 6" id="KW-0411">Iron-sulfur</keyword>
<dbReference type="Gene3D" id="3.20.20.70">
    <property type="entry name" value="Aldolase class I"/>
    <property type="match status" value="1"/>
</dbReference>
<dbReference type="CDD" id="cd01335">
    <property type="entry name" value="Radical_SAM"/>
    <property type="match status" value="1"/>
</dbReference>
<dbReference type="eggNOG" id="COG1180">
    <property type="taxonomic scope" value="Bacteria"/>
</dbReference>
<dbReference type="PROSITE" id="PS51918">
    <property type="entry name" value="RADICAL_SAM"/>
    <property type="match status" value="1"/>
</dbReference>
<evidence type="ECO:0000256" key="6">
    <source>
        <dbReference type="PIRSR" id="PIRSR004869-50"/>
    </source>
</evidence>
<dbReference type="GO" id="GO:0046872">
    <property type="term" value="F:metal ion binding"/>
    <property type="evidence" value="ECO:0007669"/>
    <property type="project" value="UniProtKB-KW"/>
</dbReference>
<dbReference type="SFLD" id="SFLDG01101">
    <property type="entry name" value="Uncharacterised_Radical_SAM_Su"/>
    <property type="match status" value="1"/>
</dbReference>
<feature type="binding site" evidence="6">
    <location>
        <position position="81"/>
    </location>
    <ligand>
        <name>[4Fe-4S] cluster</name>
        <dbReference type="ChEBI" id="CHEBI:49883"/>
        <note>4Fe-4S-S-AdoMet</note>
    </ligand>
</feature>
<dbReference type="GO" id="GO:0051539">
    <property type="term" value="F:4 iron, 4 sulfur cluster binding"/>
    <property type="evidence" value="ECO:0007669"/>
    <property type="project" value="UniProtKB-KW"/>
</dbReference>
<dbReference type="Pfam" id="PF04055">
    <property type="entry name" value="Radical_SAM"/>
    <property type="match status" value="1"/>
</dbReference>
<feature type="domain" description="Radical SAM core" evidence="7">
    <location>
        <begin position="66"/>
        <end position="297"/>
    </location>
</feature>
<gene>
    <name evidence="8" type="ordered locus">Ilyop_0487</name>
</gene>
<feature type="binding site" evidence="6">
    <location>
        <position position="88"/>
    </location>
    <ligand>
        <name>[4Fe-4S] cluster</name>
        <dbReference type="ChEBI" id="CHEBI:49883"/>
        <note>4Fe-4S-S-AdoMet</note>
    </ligand>
</feature>
<dbReference type="InterPro" id="IPR034457">
    <property type="entry name" value="Organic_radical-activating"/>
</dbReference>
<dbReference type="NCBIfam" id="TIGR04337">
    <property type="entry name" value="AmmeMemoSam_rS"/>
    <property type="match status" value="1"/>
</dbReference>
<evidence type="ECO:0000256" key="2">
    <source>
        <dbReference type="ARBA" id="ARBA00022691"/>
    </source>
</evidence>
<dbReference type="KEGG" id="ipo:Ilyop_0487"/>
<evidence type="ECO:0000256" key="5">
    <source>
        <dbReference type="ARBA" id="ARBA00023014"/>
    </source>
</evidence>
<dbReference type="GO" id="GO:0003824">
    <property type="term" value="F:catalytic activity"/>
    <property type="evidence" value="ECO:0007669"/>
    <property type="project" value="InterPro"/>
</dbReference>
<dbReference type="SMART" id="SM00729">
    <property type="entry name" value="Elp3"/>
    <property type="match status" value="1"/>
</dbReference>
<organism evidence="8 9">
    <name type="scientific">Ilyobacter polytropus (strain ATCC 51220 / DSM 2926 / LMG 16218 / CuHBu1)</name>
    <dbReference type="NCBI Taxonomy" id="572544"/>
    <lineage>
        <taxon>Bacteria</taxon>
        <taxon>Fusobacteriati</taxon>
        <taxon>Fusobacteriota</taxon>
        <taxon>Fusobacteriia</taxon>
        <taxon>Fusobacteriales</taxon>
        <taxon>Fusobacteriaceae</taxon>
        <taxon>Ilyobacter</taxon>
    </lineage>
</organism>